<dbReference type="InterPro" id="IPR000838">
    <property type="entry name" value="RNA_pol_sigma70_ECF_CS"/>
</dbReference>
<evidence type="ECO:0000256" key="3">
    <source>
        <dbReference type="ARBA" id="ARBA00023125"/>
    </source>
</evidence>
<dbReference type="Gene3D" id="1.10.1740.10">
    <property type="match status" value="1"/>
</dbReference>
<feature type="domain" description="RNA polymerase sigma-70 region 2" evidence="6">
    <location>
        <begin position="39"/>
        <end position="104"/>
    </location>
</feature>
<dbReference type="SUPFAM" id="SSF88946">
    <property type="entry name" value="Sigma2 domain of RNA polymerase sigma factors"/>
    <property type="match status" value="1"/>
</dbReference>
<proteinExistence type="inferred from homology"/>
<evidence type="ECO:0000256" key="1">
    <source>
        <dbReference type="ARBA" id="ARBA00023015"/>
    </source>
</evidence>
<dbReference type="AlphaFoldDB" id="A0A2T7UKF7"/>
<evidence type="ECO:0000256" key="5">
    <source>
        <dbReference type="RuleBase" id="RU000716"/>
    </source>
</evidence>
<keyword evidence="1 5" id="KW-0805">Transcription regulation</keyword>
<evidence type="ECO:0000313" key="8">
    <source>
        <dbReference type="Proteomes" id="UP000244810"/>
    </source>
</evidence>
<dbReference type="PANTHER" id="PTHR43133:SF51">
    <property type="entry name" value="RNA POLYMERASE SIGMA FACTOR"/>
    <property type="match status" value="1"/>
</dbReference>
<evidence type="ECO:0000256" key="4">
    <source>
        <dbReference type="ARBA" id="ARBA00023163"/>
    </source>
</evidence>
<evidence type="ECO:0000313" key="7">
    <source>
        <dbReference type="EMBL" id="PVE45172.1"/>
    </source>
</evidence>
<dbReference type="Proteomes" id="UP000244810">
    <property type="component" value="Unassembled WGS sequence"/>
</dbReference>
<keyword evidence="2 5" id="KW-0731">Sigma factor</keyword>
<dbReference type="OrthoDB" id="9803470at2"/>
<name>A0A2T7UKF7_9RHOB</name>
<keyword evidence="8" id="KW-1185">Reference proteome</keyword>
<protein>
    <recommendedName>
        <fullName evidence="5">RNA polymerase sigma factor</fullName>
    </recommendedName>
</protein>
<comment type="similarity">
    <text evidence="5">Belongs to the sigma-70 factor family. ECF subfamily.</text>
</comment>
<accession>A0A2T7UKF7</accession>
<dbReference type="InterPro" id="IPR007627">
    <property type="entry name" value="RNA_pol_sigma70_r2"/>
</dbReference>
<dbReference type="RefSeq" id="WP_107754743.1">
    <property type="nucleotide sequence ID" value="NZ_QBKF01000016.1"/>
</dbReference>
<dbReference type="InterPro" id="IPR039425">
    <property type="entry name" value="RNA_pol_sigma-70-like"/>
</dbReference>
<keyword evidence="3 5" id="KW-0238">DNA-binding</keyword>
<dbReference type="InterPro" id="IPR014284">
    <property type="entry name" value="RNA_pol_sigma-70_dom"/>
</dbReference>
<dbReference type="GO" id="GO:0003677">
    <property type="term" value="F:DNA binding"/>
    <property type="evidence" value="ECO:0007669"/>
    <property type="project" value="UniProtKB-KW"/>
</dbReference>
<dbReference type="PANTHER" id="PTHR43133">
    <property type="entry name" value="RNA POLYMERASE ECF-TYPE SIGMA FACTO"/>
    <property type="match status" value="1"/>
</dbReference>
<dbReference type="Pfam" id="PF04542">
    <property type="entry name" value="Sigma70_r2"/>
    <property type="match status" value="1"/>
</dbReference>
<evidence type="ECO:0000256" key="2">
    <source>
        <dbReference type="ARBA" id="ARBA00023082"/>
    </source>
</evidence>
<dbReference type="PROSITE" id="PS01063">
    <property type="entry name" value="SIGMA70_ECF"/>
    <property type="match status" value="1"/>
</dbReference>
<dbReference type="InterPro" id="IPR013325">
    <property type="entry name" value="RNA_pol_sigma_r2"/>
</dbReference>
<evidence type="ECO:0000259" key="6">
    <source>
        <dbReference type="Pfam" id="PF04542"/>
    </source>
</evidence>
<reference evidence="7 8" key="1">
    <citation type="journal article" date="2011" name="Syst. Appl. Microbiol.">
        <title>Defluviimonas denitrificans gen. nov., sp. nov., and Pararhodobacter aggregans gen. nov., sp. nov., non-phototrophic Rhodobacteraceae from the biofilter of a marine aquaculture.</title>
        <authorList>
            <person name="Foesel B.U."/>
            <person name="Drake H.L."/>
            <person name="Schramm A."/>
        </authorList>
    </citation>
    <scope>NUCLEOTIDE SEQUENCE [LARGE SCALE GENOMIC DNA]</scope>
    <source>
        <strain evidence="7 8">D1-19</strain>
    </source>
</reference>
<dbReference type="EMBL" id="QDDR01000017">
    <property type="protein sequence ID" value="PVE45172.1"/>
    <property type="molecule type" value="Genomic_DNA"/>
</dbReference>
<dbReference type="GO" id="GO:0006352">
    <property type="term" value="P:DNA-templated transcription initiation"/>
    <property type="evidence" value="ECO:0007669"/>
    <property type="project" value="InterPro"/>
</dbReference>
<comment type="caution">
    <text evidence="7">The sequence shown here is derived from an EMBL/GenBank/DDBJ whole genome shotgun (WGS) entry which is preliminary data.</text>
</comment>
<organism evidence="7 8">
    <name type="scientific">Pararhodobacter aggregans</name>
    <dbReference type="NCBI Taxonomy" id="404875"/>
    <lineage>
        <taxon>Bacteria</taxon>
        <taxon>Pseudomonadati</taxon>
        <taxon>Pseudomonadota</taxon>
        <taxon>Alphaproteobacteria</taxon>
        <taxon>Rhodobacterales</taxon>
        <taxon>Paracoccaceae</taxon>
        <taxon>Pararhodobacter</taxon>
    </lineage>
</organism>
<dbReference type="NCBIfam" id="TIGR02937">
    <property type="entry name" value="sigma70-ECF"/>
    <property type="match status" value="1"/>
</dbReference>
<gene>
    <name evidence="7" type="ORF">DDE23_22730</name>
</gene>
<sequence length="107" mass="12174">MTNLSRHRVDQHQIIDETISEGDLLAAAAARSEPAVRELIRRNNPRLFRVARGIVATDAEAEDVVQETYLAAFRRLDSFRGTSAFSTWITRIAINTALMQLRRVRTH</sequence>
<dbReference type="GO" id="GO:0016987">
    <property type="term" value="F:sigma factor activity"/>
    <property type="evidence" value="ECO:0007669"/>
    <property type="project" value="UniProtKB-KW"/>
</dbReference>
<keyword evidence="4 5" id="KW-0804">Transcription</keyword>